<dbReference type="EMBL" id="RCSS01000288">
    <property type="protein sequence ID" value="RVD92174.1"/>
    <property type="molecule type" value="Genomic_DNA"/>
</dbReference>
<name>A0A437AM12_9MICR</name>
<comment type="caution">
    <text evidence="1">The sequence shown here is derived from an EMBL/GenBank/DDBJ whole genome shotgun (WGS) entry which is preliminary data.</text>
</comment>
<organism evidence="1 2">
    <name type="scientific">Tubulinosema ratisbonensis</name>
    <dbReference type="NCBI Taxonomy" id="291195"/>
    <lineage>
        <taxon>Eukaryota</taxon>
        <taxon>Fungi</taxon>
        <taxon>Fungi incertae sedis</taxon>
        <taxon>Microsporidia</taxon>
        <taxon>Tubulinosematoidea</taxon>
        <taxon>Tubulinosematidae</taxon>
        <taxon>Tubulinosema</taxon>
    </lineage>
</organism>
<evidence type="ECO:0000313" key="1">
    <source>
        <dbReference type="EMBL" id="RVD92174.1"/>
    </source>
</evidence>
<gene>
    <name evidence="1" type="ORF">TUBRATIS_13320</name>
</gene>
<dbReference type="AlphaFoldDB" id="A0A437AM12"/>
<protein>
    <submittedName>
        <fullName evidence="1">Uncharacterized protein</fullName>
    </submittedName>
</protein>
<dbReference type="Proteomes" id="UP000282876">
    <property type="component" value="Unassembled WGS sequence"/>
</dbReference>
<sequence>MIEQDEEIINILEEIDYLFSQINKTLKSLKEKCVYLESNTDIILSNNKPLFNFFTINLPERKTEPQIVSFTEESQSLIKPITPINPFKFNNKTVDFDPQLLPSNFTDLEDIKVVCSFIKGRKRILKNELYFYFKNISKELIDIYLDVLNRKRFILMEGDYLIG</sequence>
<evidence type="ECO:0000313" key="2">
    <source>
        <dbReference type="Proteomes" id="UP000282876"/>
    </source>
</evidence>
<dbReference type="OrthoDB" id="2192592at2759"/>
<keyword evidence="2" id="KW-1185">Reference proteome</keyword>
<accession>A0A437AM12</accession>
<dbReference type="STRING" id="291195.A0A437AM12"/>
<proteinExistence type="predicted"/>
<reference evidence="1 2" key="1">
    <citation type="submission" date="2018-10" db="EMBL/GenBank/DDBJ databases">
        <title>Draft genome sequence of the microsporidian Tubulinosema ratisbonensis.</title>
        <authorList>
            <person name="Polonais V."/>
            <person name="Peyretaillade E."/>
            <person name="Niehus S."/>
            <person name="Wawrzyniak I."/>
            <person name="Franchet A."/>
            <person name="Gaspin C."/>
            <person name="Reichstadt M."/>
            <person name="Belser C."/>
            <person name="Labadie K."/>
            <person name="Delbac F."/>
            <person name="Ferrandon D."/>
        </authorList>
    </citation>
    <scope>NUCLEOTIDE SEQUENCE [LARGE SCALE GENOMIC DNA]</scope>
    <source>
        <strain evidence="1 2">Franzen</strain>
    </source>
</reference>
<dbReference type="VEuPathDB" id="MicrosporidiaDB:TUBRATIS_13320"/>